<evidence type="ECO:0000256" key="1">
    <source>
        <dbReference type="ARBA" id="ARBA00004141"/>
    </source>
</evidence>
<dbReference type="PROSITE" id="PS50850">
    <property type="entry name" value="MFS"/>
    <property type="match status" value="1"/>
</dbReference>
<feature type="transmembrane region" description="Helical" evidence="5">
    <location>
        <begin position="162"/>
        <end position="183"/>
    </location>
</feature>
<evidence type="ECO:0000313" key="7">
    <source>
        <dbReference type="EMBL" id="TYZ14340.1"/>
    </source>
</evidence>
<feature type="transmembrane region" description="Helical" evidence="5">
    <location>
        <begin position="270"/>
        <end position="288"/>
    </location>
</feature>
<dbReference type="Gene3D" id="1.20.1250.20">
    <property type="entry name" value="MFS general substrate transporter like domains"/>
    <property type="match status" value="2"/>
</dbReference>
<feature type="transmembrane region" description="Helical" evidence="5">
    <location>
        <begin position="74"/>
        <end position="92"/>
    </location>
</feature>
<evidence type="ECO:0000256" key="3">
    <source>
        <dbReference type="ARBA" id="ARBA00022989"/>
    </source>
</evidence>
<dbReference type="Proteomes" id="UP000322791">
    <property type="component" value="Unassembled WGS sequence"/>
</dbReference>
<keyword evidence="8" id="KW-1185">Reference proteome</keyword>
<evidence type="ECO:0000259" key="6">
    <source>
        <dbReference type="PROSITE" id="PS50850"/>
    </source>
</evidence>
<dbReference type="RefSeq" id="WP_149069124.1">
    <property type="nucleotide sequence ID" value="NZ_VTHL01000001.1"/>
</dbReference>
<feature type="transmembrane region" description="Helical" evidence="5">
    <location>
        <begin position="358"/>
        <end position="376"/>
    </location>
</feature>
<dbReference type="InterPro" id="IPR051788">
    <property type="entry name" value="MFS_Transporter"/>
</dbReference>
<protein>
    <submittedName>
        <fullName evidence="7">MFS transporter</fullName>
    </submittedName>
</protein>
<evidence type="ECO:0000313" key="8">
    <source>
        <dbReference type="Proteomes" id="UP000322791"/>
    </source>
</evidence>
<dbReference type="GO" id="GO:0016020">
    <property type="term" value="C:membrane"/>
    <property type="evidence" value="ECO:0007669"/>
    <property type="project" value="UniProtKB-SubCell"/>
</dbReference>
<evidence type="ECO:0000256" key="2">
    <source>
        <dbReference type="ARBA" id="ARBA00022692"/>
    </source>
</evidence>
<dbReference type="SUPFAM" id="SSF103473">
    <property type="entry name" value="MFS general substrate transporter"/>
    <property type="match status" value="1"/>
</dbReference>
<evidence type="ECO:0000256" key="5">
    <source>
        <dbReference type="SAM" id="Phobius"/>
    </source>
</evidence>
<accession>A0A5D6VG46</accession>
<dbReference type="PANTHER" id="PTHR23514:SF13">
    <property type="entry name" value="INNER MEMBRANE PROTEIN YBJJ"/>
    <property type="match status" value="1"/>
</dbReference>
<comment type="subcellular location">
    <subcellularLocation>
        <location evidence="1">Membrane</location>
        <topology evidence="1">Multi-pass membrane protein</topology>
    </subcellularLocation>
</comment>
<feature type="transmembrane region" description="Helical" evidence="5">
    <location>
        <begin position="238"/>
        <end position="258"/>
    </location>
</feature>
<reference evidence="7 8" key="1">
    <citation type="submission" date="2019-08" db="EMBL/GenBank/DDBJ databases">
        <authorList>
            <person name="Seo M.-J."/>
        </authorList>
    </citation>
    <scope>NUCLEOTIDE SEQUENCE [LARGE SCALE GENOMIC DNA]</scope>
    <source>
        <strain evidence="7 8">KIGAM108</strain>
    </source>
</reference>
<keyword evidence="4 5" id="KW-0472">Membrane</keyword>
<evidence type="ECO:0000256" key="4">
    <source>
        <dbReference type="ARBA" id="ARBA00023136"/>
    </source>
</evidence>
<name>A0A5D6VG46_9BACT</name>
<dbReference type="PANTHER" id="PTHR23514">
    <property type="entry name" value="BYPASS OF STOP CODON PROTEIN 6"/>
    <property type="match status" value="1"/>
</dbReference>
<organism evidence="7 8">
    <name type="scientific">Hymenobacter lutimineralis</name>
    <dbReference type="NCBI Taxonomy" id="2606448"/>
    <lineage>
        <taxon>Bacteria</taxon>
        <taxon>Pseudomonadati</taxon>
        <taxon>Bacteroidota</taxon>
        <taxon>Cytophagia</taxon>
        <taxon>Cytophagales</taxon>
        <taxon>Hymenobacteraceae</taxon>
        <taxon>Hymenobacter</taxon>
    </lineage>
</organism>
<dbReference type="InterPro" id="IPR036259">
    <property type="entry name" value="MFS_trans_sf"/>
</dbReference>
<sequence length="400" mass="41737">MSISPRRSRVAVSALFFLSGLCFASWASRIPDIRLQLGLSEGQLGQLLLAMPLGSLLALPLAGWLTDTYGSRRVVQLASALYALALPLLGWAPTTWTLAAALVLFGSGGNLLNIAVNAQALEVQKSYGTQVIMGSFHGLWSLAGFLGGIIATWLVGWHQPPLIHFAGISAALLVLLLVVRGALPQPTGHASGTGLVLRMPDGQLLRLGLIALFGLLCEGCMFDWSGVYFQKVVQADKAWVTSGYVAFMSTMALGRFGSDFLTSHLGVARVLQLSSALICLGLLTAVLFPSLPTALLGFLLVGFGTSSVIPLTYSAAGRVEGISPGVALALVSTVGFFGFLAGPPLIGLLAQISSLRLSFAFVALMGAAIGVLAFWMPGSQKEPAGHSAPEPQPLAEAVAK</sequence>
<keyword evidence="3 5" id="KW-1133">Transmembrane helix</keyword>
<feature type="transmembrane region" description="Helical" evidence="5">
    <location>
        <begin position="325"/>
        <end position="346"/>
    </location>
</feature>
<keyword evidence="2 5" id="KW-0812">Transmembrane</keyword>
<dbReference type="CDD" id="cd17393">
    <property type="entry name" value="MFS_MosC_like"/>
    <property type="match status" value="1"/>
</dbReference>
<feature type="transmembrane region" description="Helical" evidence="5">
    <location>
        <begin position="204"/>
        <end position="226"/>
    </location>
</feature>
<feature type="transmembrane region" description="Helical" evidence="5">
    <location>
        <begin position="137"/>
        <end position="156"/>
    </location>
</feature>
<dbReference type="GO" id="GO:0022857">
    <property type="term" value="F:transmembrane transporter activity"/>
    <property type="evidence" value="ECO:0007669"/>
    <property type="project" value="InterPro"/>
</dbReference>
<dbReference type="Pfam" id="PF07690">
    <property type="entry name" value="MFS_1"/>
    <property type="match status" value="1"/>
</dbReference>
<gene>
    <name evidence="7" type="ORF">FY528_01025</name>
</gene>
<comment type="caution">
    <text evidence="7">The sequence shown here is derived from an EMBL/GenBank/DDBJ whole genome shotgun (WGS) entry which is preliminary data.</text>
</comment>
<proteinExistence type="predicted"/>
<feature type="transmembrane region" description="Helical" evidence="5">
    <location>
        <begin position="43"/>
        <end position="62"/>
    </location>
</feature>
<dbReference type="AlphaFoldDB" id="A0A5D6VG46"/>
<feature type="transmembrane region" description="Helical" evidence="5">
    <location>
        <begin position="294"/>
        <end position="313"/>
    </location>
</feature>
<dbReference type="EMBL" id="VTHL01000001">
    <property type="protein sequence ID" value="TYZ14340.1"/>
    <property type="molecule type" value="Genomic_DNA"/>
</dbReference>
<dbReference type="InterPro" id="IPR011701">
    <property type="entry name" value="MFS"/>
</dbReference>
<dbReference type="InterPro" id="IPR020846">
    <property type="entry name" value="MFS_dom"/>
</dbReference>
<feature type="domain" description="Major facilitator superfamily (MFS) profile" evidence="6">
    <location>
        <begin position="8"/>
        <end position="381"/>
    </location>
</feature>